<dbReference type="PANTHER" id="PTHR43156:SF2">
    <property type="entry name" value="STAGE II SPORULATION PROTEIN E"/>
    <property type="match status" value="1"/>
</dbReference>
<dbReference type="Gene3D" id="3.30.565.10">
    <property type="entry name" value="Histidine kinase-like ATPase, C-terminal domain"/>
    <property type="match status" value="1"/>
</dbReference>
<accession>A0A9E8KQI5</accession>
<dbReference type="InterPro" id="IPR003594">
    <property type="entry name" value="HATPase_dom"/>
</dbReference>
<dbReference type="InterPro" id="IPR003660">
    <property type="entry name" value="HAMP_dom"/>
</dbReference>
<dbReference type="Proteomes" id="UP001164472">
    <property type="component" value="Chromosome"/>
</dbReference>
<dbReference type="InterPro" id="IPR001932">
    <property type="entry name" value="PPM-type_phosphatase-like_dom"/>
</dbReference>
<keyword evidence="2" id="KW-0597">Phosphoprotein</keyword>
<evidence type="ECO:0000256" key="1">
    <source>
        <dbReference type="ARBA" id="ARBA00004370"/>
    </source>
</evidence>
<dbReference type="CDD" id="cd06225">
    <property type="entry name" value="HAMP"/>
    <property type="match status" value="1"/>
</dbReference>
<evidence type="ECO:0000259" key="7">
    <source>
        <dbReference type="PROSITE" id="PS50885"/>
    </source>
</evidence>
<dbReference type="InterPro" id="IPR036890">
    <property type="entry name" value="HATPase_C_sf"/>
</dbReference>
<evidence type="ECO:0000256" key="6">
    <source>
        <dbReference type="SAM" id="Phobius"/>
    </source>
</evidence>
<dbReference type="Pfam" id="PF13581">
    <property type="entry name" value="HATPase_c_2"/>
    <property type="match status" value="1"/>
</dbReference>
<dbReference type="GO" id="GO:0016020">
    <property type="term" value="C:membrane"/>
    <property type="evidence" value="ECO:0007669"/>
    <property type="project" value="UniProtKB-SubCell"/>
</dbReference>
<protein>
    <submittedName>
        <fullName evidence="8">SpoIIE family protein phosphatase</fullName>
    </submittedName>
</protein>
<dbReference type="RefSeq" id="WP_251810194.1">
    <property type="nucleotide sequence ID" value="NZ_CP101527.1"/>
</dbReference>
<keyword evidence="3" id="KW-0808">Transferase</keyword>
<proteinExistence type="predicted"/>
<keyword evidence="6" id="KW-0472">Membrane</keyword>
<dbReference type="PANTHER" id="PTHR43156">
    <property type="entry name" value="STAGE II SPORULATION PROTEIN E-RELATED"/>
    <property type="match status" value="1"/>
</dbReference>
<evidence type="ECO:0000256" key="4">
    <source>
        <dbReference type="ARBA" id="ARBA00022777"/>
    </source>
</evidence>
<evidence type="ECO:0000256" key="3">
    <source>
        <dbReference type="ARBA" id="ARBA00022679"/>
    </source>
</evidence>
<feature type="domain" description="HAMP" evidence="7">
    <location>
        <begin position="324"/>
        <end position="377"/>
    </location>
</feature>
<dbReference type="Pfam" id="PF07228">
    <property type="entry name" value="SpoIIE"/>
    <property type="match status" value="1"/>
</dbReference>
<dbReference type="EMBL" id="CP101527">
    <property type="protein sequence ID" value="UZW74767.1"/>
    <property type="molecule type" value="Genomic_DNA"/>
</dbReference>
<dbReference type="SUPFAM" id="SSF158472">
    <property type="entry name" value="HAMP domain-like"/>
    <property type="match status" value="1"/>
</dbReference>
<dbReference type="Gene3D" id="6.10.340.10">
    <property type="match status" value="1"/>
</dbReference>
<dbReference type="GO" id="GO:0007165">
    <property type="term" value="P:signal transduction"/>
    <property type="evidence" value="ECO:0007669"/>
    <property type="project" value="InterPro"/>
</dbReference>
<dbReference type="KEGG" id="asem:NNL22_17370"/>
<keyword evidence="6" id="KW-1133">Transmembrane helix</keyword>
<dbReference type="CDD" id="cd12913">
    <property type="entry name" value="PDC1_MCP_like"/>
    <property type="match status" value="1"/>
</dbReference>
<evidence type="ECO:0000313" key="8">
    <source>
        <dbReference type="EMBL" id="UZW74767.1"/>
    </source>
</evidence>
<keyword evidence="6" id="KW-0812">Transmembrane</keyword>
<dbReference type="GO" id="GO:0016791">
    <property type="term" value="F:phosphatase activity"/>
    <property type="evidence" value="ECO:0007669"/>
    <property type="project" value="TreeGrafter"/>
</dbReference>
<dbReference type="Gene3D" id="3.30.450.20">
    <property type="entry name" value="PAS domain"/>
    <property type="match status" value="1"/>
</dbReference>
<dbReference type="SMART" id="SM00331">
    <property type="entry name" value="PP2C_SIG"/>
    <property type="match status" value="1"/>
</dbReference>
<feature type="transmembrane region" description="Helical" evidence="6">
    <location>
        <begin position="305"/>
        <end position="323"/>
    </location>
</feature>
<dbReference type="Pfam" id="PF22673">
    <property type="entry name" value="MCP-like_PDC_1"/>
    <property type="match status" value="1"/>
</dbReference>
<dbReference type="SMART" id="SM00304">
    <property type="entry name" value="HAMP"/>
    <property type="match status" value="1"/>
</dbReference>
<dbReference type="GO" id="GO:0016301">
    <property type="term" value="F:kinase activity"/>
    <property type="evidence" value="ECO:0007669"/>
    <property type="project" value="UniProtKB-KW"/>
</dbReference>
<dbReference type="InterPro" id="IPR052016">
    <property type="entry name" value="Bact_Sigma-Reg"/>
</dbReference>
<name>A0A9E8KQI5_9ALTE</name>
<keyword evidence="4" id="KW-0418">Kinase</keyword>
<organism evidence="8 9">
    <name type="scientific">Alkalimarinus sediminis</name>
    <dbReference type="NCBI Taxonomy" id="1632866"/>
    <lineage>
        <taxon>Bacteria</taxon>
        <taxon>Pseudomonadati</taxon>
        <taxon>Pseudomonadota</taxon>
        <taxon>Gammaproteobacteria</taxon>
        <taxon>Alteromonadales</taxon>
        <taxon>Alteromonadaceae</taxon>
        <taxon>Alkalimarinus</taxon>
    </lineage>
</organism>
<dbReference type="CDD" id="cd16936">
    <property type="entry name" value="HATPase_RsbW-like"/>
    <property type="match status" value="1"/>
</dbReference>
<dbReference type="InterPro" id="IPR036457">
    <property type="entry name" value="PPM-type-like_dom_sf"/>
</dbReference>
<evidence type="ECO:0000313" key="9">
    <source>
        <dbReference type="Proteomes" id="UP001164472"/>
    </source>
</evidence>
<evidence type="ECO:0000256" key="2">
    <source>
        <dbReference type="ARBA" id="ARBA00022553"/>
    </source>
</evidence>
<gene>
    <name evidence="8" type="ORF">NNL22_17370</name>
</gene>
<keyword evidence="9" id="KW-1185">Reference proteome</keyword>
<dbReference type="Gene3D" id="3.60.40.10">
    <property type="entry name" value="PPM-type phosphatase domain"/>
    <property type="match status" value="1"/>
</dbReference>
<dbReference type="SUPFAM" id="SSF81606">
    <property type="entry name" value="PP2C-like"/>
    <property type="match status" value="1"/>
</dbReference>
<dbReference type="AlphaFoldDB" id="A0A9E8KQI5"/>
<comment type="subcellular location">
    <subcellularLocation>
        <location evidence="1">Membrane</location>
    </subcellularLocation>
</comment>
<dbReference type="Pfam" id="PF00672">
    <property type="entry name" value="HAMP"/>
    <property type="match status" value="1"/>
</dbReference>
<reference evidence="8" key="1">
    <citation type="submission" date="2022-07" db="EMBL/GenBank/DDBJ databases">
        <title>Alkalimarinus sp. nov., isolated from gut of a Alitta virens.</title>
        <authorList>
            <person name="Yang A.I."/>
            <person name="Shin N.-R."/>
        </authorList>
    </citation>
    <scope>NUCLEOTIDE SEQUENCE</scope>
    <source>
        <strain evidence="8">FA028</strain>
    </source>
</reference>
<evidence type="ECO:0000256" key="5">
    <source>
        <dbReference type="ARBA" id="ARBA00022801"/>
    </source>
</evidence>
<sequence length="790" mass="88273">MSLTTRMVLWVTFSVIAIFTAASIYDYALTRALLDEQLRQRTELEVSASETQLSDTLARLQHQADLTSALIGEITPTQNKLEAMIKTSMQQYPDAYGMAIVAESKRSKQNQPFASYFYRAPAGLRFVDLSDETYNLHQQEWYLQAAQTGQSGWTEPYVDVGGGNVLMTTYLAPIKTEQSLTLVTIDLAVSSIQNMLANIEDGKHGMSIYAITPGGHIISGHDETLMLRQLEEIEKHKDQLPEWYEDLLTEIKQRKSGSFSDFCPRMQESCWISYAPLADTQWTLLVSYSQANLKSQLITYSQHRLLLMLLGIALLAVVIWMITRRQIMPLRELDKATLAFAEGKLDYKLPKAPRNDEIGSLTQRFGQMQVSLKDHIDKLKHETQQRERINSELNTASQIQQSLLPLENSINDSKSGLELSAYLEPARAVGGDLYYYEIQDSYDIHNSQQLSFVIGDVSDKGVAAAIFMARVVTAIRAIAEHTQDPAQILSDLNHQLVDDNEACMFVTLLSGTLNLRTGVLQLASAGHPMPLLIDSNQQVTQIEQLNGPAIGLYEYIYESVNTVLKPNSYLFAYTDGLDEAANDRMELYGDDRILSTVAEAAPSNANDLINTVVNSVSQFVGDAEAADDLTLLAIHWSGDKDLQMDHLPLNNSQVNNMISITSSTEELEKINAYLSKYISHHDLPEHLLLTSQLVAEELIANTIHYGYDDKTGMPISLHLSHNEKEMTLLFVDQAKAFNPLEQGEARLGLPADDEPVGGLGIHLVKEMSNSCEYRYIAGENQFSLTLLIEN</sequence>
<keyword evidence="5" id="KW-0378">Hydrolase</keyword>
<dbReference type="PROSITE" id="PS50885">
    <property type="entry name" value="HAMP"/>
    <property type="match status" value="1"/>
</dbReference>